<dbReference type="Gene3D" id="3.90.1150.200">
    <property type="match status" value="1"/>
</dbReference>
<dbReference type="EMBL" id="VKKY01000002">
    <property type="protein sequence ID" value="KAA3437503.1"/>
    <property type="molecule type" value="Genomic_DNA"/>
</dbReference>
<accession>A0A5B6TMG4</accession>
<comment type="caution">
    <text evidence="2">The sequence shown here is derived from an EMBL/GenBank/DDBJ whole genome shotgun (WGS) entry which is preliminary data.</text>
</comment>
<evidence type="ECO:0000313" key="3">
    <source>
        <dbReference type="Proteomes" id="UP000324133"/>
    </source>
</evidence>
<evidence type="ECO:0000313" key="2">
    <source>
        <dbReference type="EMBL" id="KAA3437503.1"/>
    </source>
</evidence>
<name>A0A5B6TMG4_9BACT</name>
<sequence length="200" mass="22344">MATSKMTPEQHEQKIETFFATVPAFAQPICEKIRNAIATADSGLTPTWKWNTPVYEKAGPGLVCAVSAHKQHVNLSFFQGALLPDPHGLFSSSEDAKAMRTIRFTQDAQVNEDQLVEYVRAATQLQAGTAAKSTERSVVEIPEDLKQALTGAGQLEKFEGMAYTHRKEYVRWVNEAKRAETRDSRIQKTVERITEGKKFS</sequence>
<feature type="domain" description="YdhG-like" evidence="1">
    <location>
        <begin position="27"/>
        <end position="122"/>
    </location>
</feature>
<dbReference type="AlphaFoldDB" id="A0A5B6TMG4"/>
<dbReference type="OrthoDB" id="9800461at2"/>
<dbReference type="Pfam" id="PF08818">
    <property type="entry name" value="DUF1801"/>
    <property type="match status" value="1"/>
</dbReference>
<proteinExistence type="predicted"/>
<organism evidence="2 3">
    <name type="scientific">Rufibacter hautae</name>
    <dbReference type="NCBI Taxonomy" id="2595005"/>
    <lineage>
        <taxon>Bacteria</taxon>
        <taxon>Pseudomonadati</taxon>
        <taxon>Bacteroidota</taxon>
        <taxon>Cytophagia</taxon>
        <taxon>Cytophagales</taxon>
        <taxon>Hymenobacteraceae</taxon>
        <taxon>Rufibacter</taxon>
    </lineage>
</organism>
<evidence type="ECO:0000259" key="1">
    <source>
        <dbReference type="Pfam" id="PF08818"/>
    </source>
</evidence>
<dbReference type="Proteomes" id="UP000324133">
    <property type="component" value="Unassembled WGS sequence"/>
</dbReference>
<dbReference type="SUPFAM" id="SSF159888">
    <property type="entry name" value="YdhG-like"/>
    <property type="match status" value="1"/>
</dbReference>
<dbReference type="Pfam" id="PF13376">
    <property type="entry name" value="OmdA"/>
    <property type="match status" value="1"/>
</dbReference>
<dbReference type="RefSeq" id="WP_149090567.1">
    <property type="nucleotide sequence ID" value="NZ_VKKY01000002.1"/>
</dbReference>
<keyword evidence="3" id="KW-1185">Reference proteome</keyword>
<reference evidence="2 3" key="1">
    <citation type="submission" date="2019-07" db="EMBL/GenBank/DDBJ databases">
        <title>Rufibacter sp. nov., isolated from lake sediment.</title>
        <authorList>
            <person name="Qu J.-H."/>
        </authorList>
    </citation>
    <scope>NUCLEOTIDE SEQUENCE [LARGE SCALE GENOMIC DNA]</scope>
    <source>
        <strain evidence="2 3">NBS58-1</strain>
    </source>
</reference>
<dbReference type="InterPro" id="IPR014922">
    <property type="entry name" value="YdhG-like"/>
</dbReference>
<protein>
    <recommendedName>
        <fullName evidence="1">YdhG-like domain-containing protein</fullName>
    </recommendedName>
</protein>
<gene>
    <name evidence="2" type="ORF">FOA19_09285</name>
</gene>